<dbReference type="Gene3D" id="3.40.50.150">
    <property type="entry name" value="Vaccinia Virus protein VP39"/>
    <property type="match status" value="1"/>
</dbReference>
<dbReference type="PIRSF" id="PIRSF005739">
    <property type="entry name" value="O-mtase"/>
    <property type="match status" value="1"/>
</dbReference>
<protein>
    <submittedName>
        <fullName evidence="7">S-adenosyl-L-methionine-dependent methyltransferase</fullName>
    </submittedName>
</protein>
<evidence type="ECO:0000256" key="1">
    <source>
        <dbReference type="ARBA" id="ARBA00022603"/>
    </source>
</evidence>
<keyword evidence="1 7" id="KW-0489">Methyltransferase</keyword>
<dbReference type="SUPFAM" id="SSF46785">
    <property type="entry name" value="Winged helix' DNA-binding domain"/>
    <property type="match status" value="1"/>
</dbReference>
<dbReference type="SUPFAM" id="SSF53335">
    <property type="entry name" value="S-adenosyl-L-methionine-dependent methyltransferases"/>
    <property type="match status" value="1"/>
</dbReference>
<evidence type="ECO:0000256" key="3">
    <source>
        <dbReference type="ARBA" id="ARBA00022691"/>
    </source>
</evidence>
<sequence length="394" mass="44674">MSQAEEVKTLIAQLERFTNSPPQDIDNSTRIKLREASKNLSIAVELQSDTLFRIGFSTMQLYMARVGNDAKIWTVLAESDGPLSLAQIAEKTKVDPILLKRVLRYYASLRMLDQPGEDAYAANNVTRTLAGPGDIAVEYFATLMQKPFEAIPRYLKKHDYKNPAHPTDSPWQEGYETELHPFVWLQNNPGRFGLFMQWVHLSRAGLPLWFDVFPFDQVVGHGSDKNIILFVDIGSALGHQSIALRQRFPDLPGRVIIQDTPQVISAVQPSHDIEPQVYDFFTPQPVKGARAYYLRNIIHDWPDEQAVAILKNQISAMSEDSVVLIDDMVLPEKGSPWRATQLDMAMMATLAAWERSETQWYALLEKAGLEIVKIWKYTEECDDCIIVAKPKKAV</sequence>
<proteinExistence type="predicted"/>
<evidence type="ECO:0000256" key="4">
    <source>
        <dbReference type="PIRSR" id="PIRSR005739-1"/>
    </source>
</evidence>
<evidence type="ECO:0000313" key="7">
    <source>
        <dbReference type="EMBL" id="PVH95258.1"/>
    </source>
</evidence>
<dbReference type="InterPro" id="IPR029063">
    <property type="entry name" value="SAM-dependent_MTases_sf"/>
</dbReference>
<feature type="domain" description="O-methyltransferase dimerisation" evidence="6">
    <location>
        <begin position="71"/>
        <end position="129"/>
    </location>
</feature>
<dbReference type="PANTHER" id="PTHR43712:SF1">
    <property type="entry name" value="HYPOTHETICAL O-METHYLTRANSFERASE (EUROFUNG)-RELATED"/>
    <property type="match status" value="1"/>
</dbReference>
<gene>
    <name evidence="7" type="ORF">DM02DRAFT_691126</name>
</gene>
<dbReference type="AlphaFoldDB" id="A0A2V1DAY5"/>
<dbReference type="GO" id="GO:0046983">
    <property type="term" value="F:protein dimerization activity"/>
    <property type="evidence" value="ECO:0007669"/>
    <property type="project" value="InterPro"/>
</dbReference>
<name>A0A2V1DAY5_9PLEO</name>
<dbReference type="Proteomes" id="UP000244855">
    <property type="component" value="Unassembled WGS sequence"/>
</dbReference>
<dbReference type="GO" id="GO:0008171">
    <property type="term" value="F:O-methyltransferase activity"/>
    <property type="evidence" value="ECO:0007669"/>
    <property type="project" value="InterPro"/>
</dbReference>
<dbReference type="InterPro" id="IPR016461">
    <property type="entry name" value="COMT-like"/>
</dbReference>
<dbReference type="InterPro" id="IPR036388">
    <property type="entry name" value="WH-like_DNA-bd_sf"/>
</dbReference>
<feature type="active site" description="Proton acceptor" evidence="4">
    <location>
        <position position="299"/>
    </location>
</feature>
<evidence type="ECO:0000259" key="5">
    <source>
        <dbReference type="Pfam" id="PF00891"/>
    </source>
</evidence>
<keyword evidence="2 7" id="KW-0808">Transferase</keyword>
<evidence type="ECO:0000313" key="8">
    <source>
        <dbReference type="Proteomes" id="UP000244855"/>
    </source>
</evidence>
<reference evidence="7 8" key="1">
    <citation type="journal article" date="2018" name="Sci. Rep.">
        <title>Comparative genomics provides insights into the lifestyle and reveals functional heterogeneity of dark septate endophytic fungi.</title>
        <authorList>
            <person name="Knapp D.G."/>
            <person name="Nemeth J.B."/>
            <person name="Barry K."/>
            <person name="Hainaut M."/>
            <person name="Henrissat B."/>
            <person name="Johnson J."/>
            <person name="Kuo A."/>
            <person name="Lim J.H.P."/>
            <person name="Lipzen A."/>
            <person name="Nolan M."/>
            <person name="Ohm R.A."/>
            <person name="Tamas L."/>
            <person name="Grigoriev I.V."/>
            <person name="Spatafora J.W."/>
            <person name="Nagy L.G."/>
            <person name="Kovacs G.M."/>
        </authorList>
    </citation>
    <scope>NUCLEOTIDE SEQUENCE [LARGE SCALE GENOMIC DNA]</scope>
    <source>
        <strain evidence="7 8">DSE2036</strain>
    </source>
</reference>
<dbReference type="InterPro" id="IPR012967">
    <property type="entry name" value="COMT_dimerisation"/>
</dbReference>
<dbReference type="GO" id="GO:0032259">
    <property type="term" value="P:methylation"/>
    <property type="evidence" value="ECO:0007669"/>
    <property type="project" value="UniProtKB-KW"/>
</dbReference>
<keyword evidence="3" id="KW-0949">S-adenosyl-L-methionine</keyword>
<accession>A0A2V1DAY5</accession>
<dbReference type="EMBL" id="KZ805502">
    <property type="protein sequence ID" value="PVH95258.1"/>
    <property type="molecule type" value="Genomic_DNA"/>
</dbReference>
<dbReference type="Gene3D" id="1.10.10.10">
    <property type="entry name" value="Winged helix-like DNA-binding domain superfamily/Winged helix DNA-binding domain"/>
    <property type="match status" value="1"/>
</dbReference>
<dbReference type="Pfam" id="PF00891">
    <property type="entry name" value="Methyltransf_2"/>
    <property type="match status" value="1"/>
</dbReference>
<feature type="domain" description="O-methyltransferase C-terminal" evidence="5">
    <location>
        <begin position="227"/>
        <end position="369"/>
    </location>
</feature>
<keyword evidence="8" id="KW-1185">Reference proteome</keyword>
<dbReference type="Pfam" id="PF08100">
    <property type="entry name" value="Dimerisation"/>
    <property type="match status" value="1"/>
</dbReference>
<dbReference type="InterPro" id="IPR036390">
    <property type="entry name" value="WH_DNA-bd_sf"/>
</dbReference>
<dbReference type="PROSITE" id="PS51683">
    <property type="entry name" value="SAM_OMT_II"/>
    <property type="match status" value="1"/>
</dbReference>
<dbReference type="OrthoDB" id="2410195at2759"/>
<dbReference type="PANTHER" id="PTHR43712">
    <property type="entry name" value="PUTATIVE (AFU_ORTHOLOGUE AFUA_4G14580)-RELATED"/>
    <property type="match status" value="1"/>
</dbReference>
<dbReference type="InterPro" id="IPR001077">
    <property type="entry name" value="COMT_C"/>
</dbReference>
<evidence type="ECO:0000259" key="6">
    <source>
        <dbReference type="Pfam" id="PF08100"/>
    </source>
</evidence>
<organism evidence="7 8">
    <name type="scientific">Periconia macrospinosa</name>
    <dbReference type="NCBI Taxonomy" id="97972"/>
    <lineage>
        <taxon>Eukaryota</taxon>
        <taxon>Fungi</taxon>
        <taxon>Dikarya</taxon>
        <taxon>Ascomycota</taxon>
        <taxon>Pezizomycotina</taxon>
        <taxon>Dothideomycetes</taxon>
        <taxon>Pleosporomycetidae</taxon>
        <taxon>Pleosporales</taxon>
        <taxon>Massarineae</taxon>
        <taxon>Periconiaceae</taxon>
        <taxon>Periconia</taxon>
    </lineage>
</organism>
<evidence type="ECO:0000256" key="2">
    <source>
        <dbReference type="ARBA" id="ARBA00022679"/>
    </source>
</evidence>